<evidence type="ECO:0000256" key="8">
    <source>
        <dbReference type="ARBA" id="ARBA00023306"/>
    </source>
</evidence>
<dbReference type="STRING" id="502779.C1H8V1"/>
<keyword evidence="6" id="KW-0498">Mitosis</keyword>
<evidence type="ECO:0000256" key="7">
    <source>
        <dbReference type="ARBA" id="ARBA00023212"/>
    </source>
</evidence>
<feature type="compositionally biased region" description="Gly residues" evidence="10">
    <location>
        <begin position="179"/>
        <end position="188"/>
    </location>
</feature>
<evidence type="ECO:0000256" key="5">
    <source>
        <dbReference type="ARBA" id="ARBA00022701"/>
    </source>
</evidence>
<evidence type="ECO:0000256" key="10">
    <source>
        <dbReference type="SAM" id="MobiDB-lite"/>
    </source>
</evidence>
<dbReference type="RefSeq" id="XP_015700593.1">
    <property type="nucleotide sequence ID" value="XM_015846158.1"/>
</dbReference>
<dbReference type="GO" id="GO:0051233">
    <property type="term" value="C:spindle midzone"/>
    <property type="evidence" value="ECO:0007669"/>
    <property type="project" value="UniProtKB-ARBA"/>
</dbReference>
<dbReference type="InterPro" id="IPR036872">
    <property type="entry name" value="CH_dom_sf"/>
</dbReference>
<keyword evidence="13" id="KW-1185">Reference proteome</keyword>
<protein>
    <submittedName>
        <fullName evidence="12">Microtubule-associated protein RP/EB family member 3</fullName>
    </submittedName>
</protein>
<dbReference type="EMBL" id="KN294013">
    <property type="protein sequence ID" value="EEH36774.2"/>
    <property type="molecule type" value="Genomic_DNA"/>
</dbReference>
<dbReference type="GeneID" id="9094197"/>
<evidence type="ECO:0000256" key="4">
    <source>
        <dbReference type="ARBA" id="ARBA00022618"/>
    </source>
</evidence>
<keyword evidence="7" id="KW-0206">Cytoskeleton</keyword>
<organism evidence="12 13">
    <name type="scientific">Paracoccidioides lutzii (strain ATCC MYA-826 / Pb01)</name>
    <name type="common">Paracoccidioides brasiliensis</name>
    <dbReference type="NCBI Taxonomy" id="502779"/>
    <lineage>
        <taxon>Eukaryota</taxon>
        <taxon>Fungi</taxon>
        <taxon>Dikarya</taxon>
        <taxon>Ascomycota</taxon>
        <taxon>Pezizomycotina</taxon>
        <taxon>Eurotiomycetes</taxon>
        <taxon>Eurotiomycetidae</taxon>
        <taxon>Onygenales</taxon>
        <taxon>Ajellomycetaceae</taxon>
        <taxon>Paracoccidioides</taxon>
    </lineage>
</organism>
<dbReference type="InterPro" id="IPR027328">
    <property type="entry name" value="MAPRE"/>
</dbReference>
<dbReference type="SUPFAM" id="SSF140612">
    <property type="entry name" value="EB1 dimerisation domain-like"/>
    <property type="match status" value="1"/>
</dbReference>
<evidence type="ECO:0000313" key="12">
    <source>
        <dbReference type="EMBL" id="EEH36774.2"/>
    </source>
</evidence>
<keyword evidence="8" id="KW-0131">Cell cycle</keyword>
<dbReference type="Proteomes" id="UP000002059">
    <property type="component" value="Partially assembled WGS sequence"/>
</dbReference>
<dbReference type="OMA" id="WIKRFWD"/>
<dbReference type="Gene3D" id="1.20.5.1430">
    <property type="match status" value="1"/>
</dbReference>
<comment type="subcellular location">
    <subcellularLocation>
        <location evidence="1">Cytoplasm</location>
        <location evidence="1">Cytoskeleton</location>
    </subcellularLocation>
</comment>
<dbReference type="FunFam" id="1.20.5.1430:FF:000005">
    <property type="entry name" value="Eb1, isoform E"/>
    <property type="match status" value="1"/>
</dbReference>
<reference evidence="12 13" key="1">
    <citation type="journal article" date="2011" name="PLoS Genet.">
        <title>Comparative genomic analysis of human fungal pathogens causing paracoccidioidomycosis.</title>
        <authorList>
            <person name="Desjardins C.A."/>
            <person name="Champion M.D."/>
            <person name="Holder J.W."/>
            <person name="Muszewska A."/>
            <person name="Goldberg J."/>
            <person name="Bailao A.M."/>
            <person name="Brigido M.M."/>
            <person name="Ferreira M.E."/>
            <person name="Garcia A.M."/>
            <person name="Grynberg M."/>
            <person name="Gujja S."/>
            <person name="Heiman D.I."/>
            <person name="Henn M.R."/>
            <person name="Kodira C.D."/>
            <person name="Leon-Narvaez H."/>
            <person name="Longo L.V."/>
            <person name="Ma L.J."/>
            <person name="Malavazi I."/>
            <person name="Matsuo A.L."/>
            <person name="Morais F.V."/>
            <person name="Pereira M."/>
            <person name="Rodriguez-Brito S."/>
            <person name="Sakthikumar S."/>
            <person name="Salem-Izacc S.M."/>
            <person name="Sykes S.M."/>
            <person name="Teixeira M.M."/>
            <person name="Vallejo M.C."/>
            <person name="Walter M.E."/>
            <person name="Yandava C."/>
            <person name="Young S."/>
            <person name="Zeng Q."/>
            <person name="Zucker J."/>
            <person name="Felipe M.S."/>
            <person name="Goldman G.H."/>
            <person name="Haas B.J."/>
            <person name="McEwen J.G."/>
            <person name="Nino-Vega G."/>
            <person name="Puccia R."/>
            <person name="San-Blas G."/>
            <person name="Soares C.M."/>
            <person name="Birren B.W."/>
            <person name="Cuomo C.A."/>
        </authorList>
    </citation>
    <scope>NUCLEOTIDE SEQUENCE [LARGE SCALE GENOMIC DNA]</scope>
    <source>
        <strain evidence="13">ATCC MYA-826 / Pb01</strain>
    </source>
</reference>
<dbReference type="InterPro" id="IPR004953">
    <property type="entry name" value="EB1_C"/>
</dbReference>
<dbReference type="GO" id="GO:0035372">
    <property type="term" value="P:protein localization to microtubule"/>
    <property type="evidence" value="ECO:0007669"/>
    <property type="project" value="UniProtKB-ARBA"/>
</dbReference>
<dbReference type="KEGG" id="pbl:PAAG_07192"/>
<feature type="region of interest" description="Disordered" evidence="10">
    <location>
        <begin position="145"/>
        <end position="188"/>
    </location>
</feature>
<dbReference type="OrthoDB" id="2119228at2759"/>
<evidence type="ECO:0000256" key="6">
    <source>
        <dbReference type="ARBA" id="ARBA00022776"/>
    </source>
</evidence>
<dbReference type="VEuPathDB" id="FungiDB:PAAG_07192"/>
<dbReference type="PROSITE" id="PS51230">
    <property type="entry name" value="EB1_C"/>
    <property type="match status" value="1"/>
</dbReference>
<dbReference type="GO" id="GO:0030473">
    <property type="term" value="P:nuclear migration along microtubule"/>
    <property type="evidence" value="ECO:0007669"/>
    <property type="project" value="UniProtKB-ARBA"/>
</dbReference>
<dbReference type="eggNOG" id="KOG3000">
    <property type="taxonomic scope" value="Eukaryota"/>
</dbReference>
<accession>C1H8V1</accession>
<keyword evidence="3" id="KW-0963">Cytoplasm</keyword>
<comment type="similarity">
    <text evidence="2">Belongs to the MAPRE family.</text>
</comment>
<keyword evidence="5 9" id="KW-0493">Microtubule</keyword>
<dbReference type="AlphaFoldDB" id="C1H8V1"/>
<evidence type="ECO:0000256" key="1">
    <source>
        <dbReference type="ARBA" id="ARBA00004245"/>
    </source>
</evidence>
<dbReference type="Gene3D" id="1.10.418.10">
    <property type="entry name" value="Calponin-like domain"/>
    <property type="match status" value="1"/>
</dbReference>
<name>C1H8V1_PARBA</name>
<dbReference type="GO" id="GO:0035371">
    <property type="term" value="C:microtubule plus-end"/>
    <property type="evidence" value="ECO:0007669"/>
    <property type="project" value="UniProtKB-ARBA"/>
</dbReference>
<keyword evidence="4" id="KW-0132">Cell division</keyword>
<evidence type="ECO:0000256" key="9">
    <source>
        <dbReference type="PROSITE-ProRule" id="PRU00576"/>
    </source>
</evidence>
<sequence>MRYWHSTPSILSRSSGFWHVSLPDSRAVPSRPAPPLAYAEVYEYGPISDAAVGMGYEAALCQVFDSIYMDVPMSRVKFNVNTEYAYLQNFKVLQNVFIRHQIDRPVPVENLIKCRMQDNLEFLQWTKKHWDQYYPGGEYDALARRKGAGHPAPASSRGPGTTSATGARKGGTTPVNSTGGRGRLGGSGVGGGANSAALTAEINAQKEAIAGLEKERDFYFAKLRDIELFLQQAVEADPELDKDDDSLVKHIQAILYSTEDGFEIPPEVEGVAAGEELETF</sequence>
<dbReference type="Pfam" id="PF03271">
    <property type="entry name" value="EB1"/>
    <property type="match status" value="1"/>
</dbReference>
<evidence type="ECO:0000259" key="11">
    <source>
        <dbReference type="PROSITE" id="PS51230"/>
    </source>
</evidence>
<evidence type="ECO:0000256" key="3">
    <source>
        <dbReference type="ARBA" id="ARBA00022490"/>
    </source>
</evidence>
<evidence type="ECO:0000256" key="2">
    <source>
        <dbReference type="ARBA" id="ARBA00010729"/>
    </source>
</evidence>
<dbReference type="GO" id="GO:0051010">
    <property type="term" value="F:microtubule plus-end binding"/>
    <property type="evidence" value="ECO:0007669"/>
    <property type="project" value="UniProtKB-ARBA"/>
</dbReference>
<evidence type="ECO:0000313" key="13">
    <source>
        <dbReference type="Proteomes" id="UP000002059"/>
    </source>
</evidence>
<dbReference type="FunFam" id="1.10.418.10:FF:000028">
    <property type="entry name" value="RP/EB family microtubule-associated protein"/>
    <property type="match status" value="1"/>
</dbReference>
<dbReference type="InterPro" id="IPR036133">
    <property type="entry name" value="EB1_C_sf"/>
</dbReference>
<gene>
    <name evidence="12" type="ORF">PAAG_07192</name>
</gene>
<dbReference type="GO" id="GO:0051301">
    <property type="term" value="P:cell division"/>
    <property type="evidence" value="ECO:0007669"/>
    <property type="project" value="UniProtKB-KW"/>
</dbReference>
<dbReference type="HOGENOM" id="CLU_994345_0_0_1"/>
<dbReference type="GO" id="GO:0072686">
    <property type="term" value="C:mitotic spindle"/>
    <property type="evidence" value="ECO:0007669"/>
    <property type="project" value="UniProtKB-ARBA"/>
</dbReference>
<dbReference type="SUPFAM" id="SSF47576">
    <property type="entry name" value="Calponin-homology domain, CH-domain"/>
    <property type="match status" value="1"/>
</dbReference>
<proteinExistence type="inferred from homology"/>
<dbReference type="PANTHER" id="PTHR10623">
    <property type="entry name" value="MICROTUBULE-ASSOCIATED PROTEIN RP/EB FAMILY MEMBER"/>
    <property type="match status" value="1"/>
</dbReference>
<feature type="domain" description="EB1 C-terminal" evidence="11">
    <location>
        <begin position="187"/>
        <end position="264"/>
    </location>
</feature>